<evidence type="ECO:0000256" key="4">
    <source>
        <dbReference type="ARBA" id="ARBA00033164"/>
    </source>
</evidence>
<comment type="catalytic activity">
    <reaction evidence="1">
        <text>a uridine in RNA = a pseudouridine in RNA</text>
        <dbReference type="Rhea" id="RHEA:48348"/>
        <dbReference type="Rhea" id="RHEA-COMP:12068"/>
        <dbReference type="Rhea" id="RHEA-COMP:12069"/>
        <dbReference type="ChEBI" id="CHEBI:65314"/>
        <dbReference type="ChEBI" id="CHEBI:65315"/>
    </reaction>
</comment>
<organism evidence="6 7">
    <name type="scientific">Corynebacterium spheniscorum</name>
    <dbReference type="NCBI Taxonomy" id="185761"/>
    <lineage>
        <taxon>Bacteria</taxon>
        <taxon>Bacillati</taxon>
        <taxon>Actinomycetota</taxon>
        <taxon>Actinomycetes</taxon>
        <taxon>Mycobacteriales</taxon>
        <taxon>Corynebacteriaceae</taxon>
        <taxon>Corynebacterium</taxon>
    </lineage>
</organism>
<dbReference type="GO" id="GO:0000455">
    <property type="term" value="P:enzyme-directed rRNA pseudouridine synthesis"/>
    <property type="evidence" value="ECO:0007669"/>
    <property type="project" value="TreeGrafter"/>
</dbReference>
<dbReference type="RefSeq" id="WP_223845909.1">
    <property type="nucleotide sequence ID" value="NZ_FOPJ01000004.1"/>
</dbReference>
<evidence type="ECO:0000256" key="1">
    <source>
        <dbReference type="ARBA" id="ARBA00000073"/>
    </source>
</evidence>
<evidence type="ECO:0000256" key="3">
    <source>
        <dbReference type="ARBA" id="ARBA00031870"/>
    </source>
</evidence>
<evidence type="ECO:0000313" key="6">
    <source>
        <dbReference type="EMBL" id="SFG43921.1"/>
    </source>
</evidence>
<proteinExistence type="inferred from homology"/>
<dbReference type="STRING" id="185761.SAMN05660282_00891"/>
<sequence length="322" mass="35585">MTSSRRPAAGIQVAGTQVAGTQVAGVDASGADASGADASGRPPARNGISARRVVLRAGILPEGEFFAARAGDSPFQPGTILPSGTVIERDLPAWCFPELREEPEIKAQHEVLFIDEHLVVAHKPPFLPTTTNGRLQINTLQTRLRQEFGEELTPLHRLDRLASGVVLCGRKPQERAAYQQLFVQHHMKRTYLAKVTGVSEAGQWQSLELWMLKRPGQRAVQVVPPKTMGARRTFTEYRYLEDNLMELRPHTGFTHQLRVLCAHLNNPIVGDDTYPLDSGLNLNEGAKALALVAWKLSFIDPITGEGREFQTKRCEALESPRF</sequence>
<name>A0A1I2S1P4_9CORY</name>
<dbReference type="Proteomes" id="UP000199065">
    <property type="component" value="Unassembled WGS sequence"/>
</dbReference>
<gene>
    <name evidence="6" type="ORF">SAMN05660282_00891</name>
</gene>
<comment type="similarity">
    <text evidence="2">Belongs to the pseudouridine synthase RluA family.</text>
</comment>
<dbReference type="GO" id="GO:0009982">
    <property type="term" value="F:pseudouridine synthase activity"/>
    <property type="evidence" value="ECO:0007669"/>
    <property type="project" value="InterPro"/>
</dbReference>
<reference evidence="6 7" key="1">
    <citation type="submission" date="2016-10" db="EMBL/GenBank/DDBJ databases">
        <authorList>
            <person name="de Groot N.N."/>
        </authorList>
    </citation>
    <scope>NUCLEOTIDE SEQUENCE [LARGE SCALE GENOMIC DNA]</scope>
    <source>
        <strain>J11</strain>
        <strain evidence="7">PG 39</strain>
    </source>
</reference>
<dbReference type="GO" id="GO:0003723">
    <property type="term" value="F:RNA binding"/>
    <property type="evidence" value="ECO:0007669"/>
    <property type="project" value="InterPro"/>
</dbReference>
<dbReference type="Pfam" id="PF00849">
    <property type="entry name" value="PseudoU_synth_2"/>
    <property type="match status" value="1"/>
</dbReference>
<dbReference type="AlphaFoldDB" id="A0A1I2S1P4"/>
<evidence type="ECO:0000259" key="5">
    <source>
        <dbReference type="Pfam" id="PF00849"/>
    </source>
</evidence>
<evidence type="ECO:0000256" key="2">
    <source>
        <dbReference type="ARBA" id="ARBA00010876"/>
    </source>
</evidence>
<dbReference type="PANTHER" id="PTHR21600">
    <property type="entry name" value="MITOCHONDRIAL RNA PSEUDOURIDINE SYNTHASE"/>
    <property type="match status" value="1"/>
</dbReference>
<dbReference type="SUPFAM" id="SSF55120">
    <property type="entry name" value="Pseudouridine synthase"/>
    <property type="match status" value="1"/>
</dbReference>
<feature type="domain" description="Pseudouridine synthase RsuA/RluA-like" evidence="5">
    <location>
        <begin position="117"/>
        <end position="263"/>
    </location>
</feature>
<keyword evidence="7" id="KW-1185">Reference proteome</keyword>
<dbReference type="InterPro" id="IPR006145">
    <property type="entry name" value="PsdUridine_synth_RsuA/RluA"/>
</dbReference>
<protein>
    <recommendedName>
        <fullName evidence="3">RNA pseudouridylate synthase</fullName>
    </recommendedName>
    <alternativeName>
        <fullName evidence="4">RNA-uridine isomerase</fullName>
    </alternativeName>
</protein>
<dbReference type="GO" id="GO:0140098">
    <property type="term" value="F:catalytic activity, acting on RNA"/>
    <property type="evidence" value="ECO:0007669"/>
    <property type="project" value="UniProtKB-ARBA"/>
</dbReference>
<dbReference type="InterPro" id="IPR020103">
    <property type="entry name" value="PsdUridine_synth_cat_dom_sf"/>
</dbReference>
<dbReference type="Gene3D" id="3.30.2350.10">
    <property type="entry name" value="Pseudouridine synthase"/>
    <property type="match status" value="1"/>
</dbReference>
<dbReference type="EMBL" id="FOPJ01000004">
    <property type="protein sequence ID" value="SFG43921.1"/>
    <property type="molecule type" value="Genomic_DNA"/>
</dbReference>
<dbReference type="InterPro" id="IPR050188">
    <property type="entry name" value="RluA_PseudoU_synthase"/>
</dbReference>
<accession>A0A1I2S1P4</accession>
<dbReference type="PANTHER" id="PTHR21600:SF87">
    <property type="entry name" value="RNA PSEUDOURIDYLATE SYNTHASE DOMAIN-CONTAINING PROTEIN 1"/>
    <property type="match status" value="1"/>
</dbReference>
<evidence type="ECO:0000313" key="7">
    <source>
        <dbReference type="Proteomes" id="UP000199065"/>
    </source>
</evidence>